<organism evidence="1 2">
    <name type="scientific">Agromyces salentinus</name>
    <dbReference type="NCBI Taxonomy" id="269421"/>
    <lineage>
        <taxon>Bacteria</taxon>
        <taxon>Bacillati</taxon>
        <taxon>Actinomycetota</taxon>
        <taxon>Actinomycetes</taxon>
        <taxon>Micrococcales</taxon>
        <taxon>Microbacteriaceae</taxon>
        <taxon>Agromyces</taxon>
    </lineage>
</organism>
<name>A0ABP4YTS5_9MICO</name>
<sequence length="339" mass="38606">MSVEPFGWPTAETAGRNLEFRYDRTVDDEFLDLLCDGPLQSLSEYAREARYPVDLQFRRDIRTGIQRVQLYVGLQRVLAVYWRSGQLRLAGHSKYGRYQRFGFDSTWDEWMDADDYKDVADEVDDYLELVIPKTSSAAKEGAVQSAISSFQSRRGDPSLRRQVLDREFTPQFLDATVQERVMSEVSYDLLNLLPDAPVTMPRPSSFGQRLDVLAVRDGRLQAIEVKPKREASIVWAPLQVLVYARLVRRWLAEDAEAGRILARLAEQRRRLGLLDGDEFELEDLTTVTPVIAVQRGGRDSSYLDAMKEIVAYLAEKRVPEAPSLEVAEVSLSGRLRPLG</sequence>
<evidence type="ECO:0008006" key="3">
    <source>
        <dbReference type="Google" id="ProtNLM"/>
    </source>
</evidence>
<protein>
    <recommendedName>
        <fullName evidence="3">PD-(D/E)XK endonuclease-like domain-containing protein</fullName>
    </recommendedName>
</protein>
<evidence type="ECO:0000313" key="2">
    <source>
        <dbReference type="Proteomes" id="UP001501746"/>
    </source>
</evidence>
<dbReference type="EMBL" id="BAAANK010000003">
    <property type="protein sequence ID" value="GAA1830234.1"/>
    <property type="molecule type" value="Genomic_DNA"/>
</dbReference>
<proteinExistence type="predicted"/>
<gene>
    <name evidence="1" type="ORF">GCM10009750_12560</name>
</gene>
<accession>A0ABP4YTS5</accession>
<evidence type="ECO:0000313" key="1">
    <source>
        <dbReference type="EMBL" id="GAA1830234.1"/>
    </source>
</evidence>
<reference evidence="2" key="1">
    <citation type="journal article" date="2019" name="Int. J. Syst. Evol. Microbiol.">
        <title>The Global Catalogue of Microorganisms (GCM) 10K type strain sequencing project: providing services to taxonomists for standard genome sequencing and annotation.</title>
        <authorList>
            <consortium name="The Broad Institute Genomics Platform"/>
            <consortium name="The Broad Institute Genome Sequencing Center for Infectious Disease"/>
            <person name="Wu L."/>
            <person name="Ma J."/>
        </authorList>
    </citation>
    <scope>NUCLEOTIDE SEQUENCE [LARGE SCALE GENOMIC DNA]</scope>
    <source>
        <strain evidence="2">JCM 14323</strain>
    </source>
</reference>
<comment type="caution">
    <text evidence="1">The sequence shown here is derived from an EMBL/GenBank/DDBJ whole genome shotgun (WGS) entry which is preliminary data.</text>
</comment>
<dbReference type="Proteomes" id="UP001501746">
    <property type="component" value="Unassembled WGS sequence"/>
</dbReference>
<keyword evidence="2" id="KW-1185">Reference proteome</keyword>